<feature type="domain" description="Oligopeptidase F N-terminal" evidence="8">
    <location>
        <begin position="116"/>
        <end position="181"/>
    </location>
</feature>
<keyword evidence="10" id="KW-1185">Reference proteome</keyword>
<evidence type="ECO:0000259" key="8">
    <source>
        <dbReference type="Pfam" id="PF08439"/>
    </source>
</evidence>
<dbReference type="InterPro" id="IPR013647">
    <property type="entry name" value="OligopepF_N_dom"/>
</dbReference>
<evidence type="ECO:0000313" key="10">
    <source>
        <dbReference type="Proteomes" id="UP001235343"/>
    </source>
</evidence>
<protein>
    <submittedName>
        <fullName evidence="9">M3 family oligoendopeptidase</fullName>
        <ecNumber evidence="9">3.4.-.-</ecNumber>
    </submittedName>
</protein>
<keyword evidence="5 6" id="KW-0482">Metalloprotease</keyword>
<keyword evidence="3 6" id="KW-0378">Hydrolase</keyword>
<sequence>MQSHYNQSWNLNTIFKGGSESESFQRYIEALIENLNKLDVEVRKMKIPVQINESVALEKIVDLLGVATKQLSEMSAYISCLSAQDVNDKEARILIGKRNELSAKYATTLTMFDNKLVLISDDVWQQLLSQPKLAELTFVLNERRNLSKDKLPAEQEVLINDLAIDGYHAWEELYDTIVGRMSISFKKGDTEESLSVGQAENKLSDPNRQVRKEMFEALGLAWTKESDLFSETLNHLGGFRLQTYKHRGWDSILKEPLTYNRMSEKTLYAMWEAITNNKTAFVSYLKRKANILGLKKLSWYDLEAPLSQTETTVDYDDAARTIVEQFNRFSTKMASFAQTAFDKQWIEAEDRPGKRPGGFCTSFPDSKQTRIFMTYSGSASSVATLAHELGHGYHQHVMDELDILNQNYAMNVAETASTFAEMIIADAAVKNAVNPQEKIALLEDKIQRSVAFFMNIHARFLFETSFYEERKKGIVSTEKLNNLMEQAQQEAFCGELDTYNPTFWASKLHFHITDVPFYNFPYTFGYLFSLGIYANAINSKDDFETVYNELLKDTGRMNVEELAEKHLNVKLDELDFWEKGIQLCIADVEEFLRLTENYI</sequence>
<evidence type="ECO:0000256" key="5">
    <source>
        <dbReference type="ARBA" id="ARBA00023049"/>
    </source>
</evidence>
<evidence type="ECO:0000313" key="9">
    <source>
        <dbReference type="EMBL" id="MDL4842189.1"/>
    </source>
</evidence>
<dbReference type="InterPro" id="IPR042088">
    <property type="entry name" value="OligoPept_F_C"/>
</dbReference>
<dbReference type="Gene3D" id="1.10.1370.20">
    <property type="entry name" value="Oligoendopeptidase f, C-terminal domain"/>
    <property type="match status" value="1"/>
</dbReference>
<dbReference type="EMBL" id="JASTZU010000058">
    <property type="protein sequence ID" value="MDL4842189.1"/>
    <property type="molecule type" value="Genomic_DNA"/>
</dbReference>
<dbReference type="PANTHER" id="PTHR34217:SF1">
    <property type="entry name" value="CARBOXYPEPTIDASE 1"/>
    <property type="match status" value="1"/>
</dbReference>
<dbReference type="RefSeq" id="WP_285933474.1">
    <property type="nucleotide sequence ID" value="NZ_JASTZU010000058.1"/>
</dbReference>
<dbReference type="GO" id="GO:0016787">
    <property type="term" value="F:hydrolase activity"/>
    <property type="evidence" value="ECO:0007669"/>
    <property type="project" value="UniProtKB-KW"/>
</dbReference>
<evidence type="ECO:0000259" key="7">
    <source>
        <dbReference type="Pfam" id="PF01432"/>
    </source>
</evidence>
<gene>
    <name evidence="9" type="ORF">QQS35_17255</name>
</gene>
<dbReference type="EC" id="3.4.-.-" evidence="9"/>
<dbReference type="InterPro" id="IPR011977">
    <property type="entry name" value="Pept_M3B_clade3"/>
</dbReference>
<keyword evidence="1 6" id="KW-0645">Protease</keyword>
<name>A0ABT7L8K4_9BACI</name>
<evidence type="ECO:0000256" key="4">
    <source>
        <dbReference type="ARBA" id="ARBA00022833"/>
    </source>
</evidence>
<evidence type="ECO:0000256" key="2">
    <source>
        <dbReference type="ARBA" id="ARBA00022723"/>
    </source>
</evidence>
<comment type="caution">
    <text evidence="9">The sequence shown here is derived from an EMBL/GenBank/DDBJ whole genome shotgun (WGS) entry which is preliminary data.</text>
</comment>
<evidence type="ECO:0000256" key="6">
    <source>
        <dbReference type="RuleBase" id="RU003435"/>
    </source>
</evidence>
<comment type="similarity">
    <text evidence="6">Belongs to the peptidase M3 family.</text>
</comment>
<keyword evidence="4 6" id="KW-0862">Zinc</keyword>
<evidence type="ECO:0000256" key="1">
    <source>
        <dbReference type="ARBA" id="ARBA00022670"/>
    </source>
</evidence>
<dbReference type="InterPro" id="IPR034006">
    <property type="entry name" value="M3B_PepF_2"/>
</dbReference>
<comment type="cofactor">
    <cofactor evidence="6">
        <name>Zn(2+)</name>
        <dbReference type="ChEBI" id="CHEBI:29105"/>
    </cofactor>
    <text evidence="6">Binds 1 zinc ion.</text>
</comment>
<dbReference type="Proteomes" id="UP001235343">
    <property type="component" value="Unassembled WGS sequence"/>
</dbReference>
<dbReference type="PANTHER" id="PTHR34217">
    <property type="entry name" value="METAL-DEPENDENT CARBOXYPEPTIDASE"/>
    <property type="match status" value="1"/>
</dbReference>
<dbReference type="InterPro" id="IPR001567">
    <property type="entry name" value="Pept_M3A_M3B_dom"/>
</dbReference>
<organism evidence="9 10">
    <name type="scientific">Aquibacillus rhizosphaerae</name>
    <dbReference type="NCBI Taxonomy" id="3051431"/>
    <lineage>
        <taxon>Bacteria</taxon>
        <taxon>Bacillati</taxon>
        <taxon>Bacillota</taxon>
        <taxon>Bacilli</taxon>
        <taxon>Bacillales</taxon>
        <taxon>Bacillaceae</taxon>
        <taxon>Aquibacillus</taxon>
    </lineage>
</organism>
<dbReference type="CDD" id="cd09607">
    <property type="entry name" value="M3B_PepF"/>
    <property type="match status" value="1"/>
</dbReference>
<dbReference type="NCBIfam" id="TIGR02290">
    <property type="entry name" value="M3_fam_3"/>
    <property type="match status" value="1"/>
</dbReference>
<accession>A0ABT7L8K4</accession>
<dbReference type="Pfam" id="PF01432">
    <property type="entry name" value="Peptidase_M3"/>
    <property type="match status" value="1"/>
</dbReference>
<dbReference type="Pfam" id="PF08439">
    <property type="entry name" value="Peptidase_M3_N"/>
    <property type="match status" value="1"/>
</dbReference>
<keyword evidence="2 6" id="KW-0479">Metal-binding</keyword>
<evidence type="ECO:0000256" key="3">
    <source>
        <dbReference type="ARBA" id="ARBA00022801"/>
    </source>
</evidence>
<dbReference type="InterPro" id="IPR001333">
    <property type="entry name" value="Peptidase_M32_Taq"/>
</dbReference>
<dbReference type="Gene3D" id="1.20.140.70">
    <property type="entry name" value="Oligopeptidase f, N-terminal domain"/>
    <property type="match status" value="1"/>
</dbReference>
<reference evidence="9 10" key="1">
    <citation type="submission" date="2023-06" db="EMBL/GenBank/DDBJ databases">
        <title>Aquibacillus rhizosphaerae LR5S19.</title>
        <authorList>
            <person name="Sun J.-Q."/>
        </authorList>
    </citation>
    <scope>NUCLEOTIDE SEQUENCE [LARGE SCALE GENOMIC DNA]</scope>
    <source>
        <strain evidence="9 10">LR5S19</strain>
    </source>
</reference>
<dbReference type="SUPFAM" id="SSF55486">
    <property type="entry name" value="Metalloproteases ('zincins'), catalytic domain"/>
    <property type="match status" value="1"/>
</dbReference>
<feature type="domain" description="Peptidase M3A/M3B catalytic" evidence="7">
    <location>
        <begin position="204"/>
        <end position="565"/>
    </location>
</feature>
<proteinExistence type="inferred from homology"/>